<evidence type="ECO:0000313" key="12">
    <source>
        <dbReference type="Proteomes" id="UP001149607"/>
    </source>
</evidence>
<dbReference type="InterPro" id="IPR004626">
    <property type="entry name" value="RarD"/>
</dbReference>
<evidence type="ECO:0000313" key="10">
    <source>
        <dbReference type="EMBL" id="MDD9326785.1"/>
    </source>
</evidence>
<feature type="transmembrane region" description="Helical" evidence="8">
    <location>
        <begin position="210"/>
        <end position="229"/>
    </location>
</feature>
<dbReference type="InterPro" id="IPR037185">
    <property type="entry name" value="EmrE-like"/>
</dbReference>
<dbReference type="RefSeq" id="WP_274584132.1">
    <property type="nucleotide sequence ID" value="NZ_CP145811.1"/>
</dbReference>
<feature type="transmembrane region" description="Helical" evidence="8">
    <location>
        <begin position="7"/>
        <end position="25"/>
    </location>
</feature>
<gene>
    <name evidence="10" type="primary">rarD</name>
    <name evidence="10" type="ORF">ORY91_000153</name>
    <name evidence="11" type="ORF">V9W64_00135</name>
</gene>
<keyword evidence="5 8" id="KW-0812">Transmembrane</keyword>
<dbReference type="Pfam" id="PF00892">
    <property type="entry name" value="EamA"/>
    <property type="match status" value="1"/>
</dbReference>
<evidence type="ECO:0000256" key="2">
    <source>
        <dbReference type="ARBA" id="ARBA00007362"/>
    </source>
</evidence>
<evidence type="ECO:0000256" key="6">
    <source>
        <dbReference type="ARBA" id="ARBA00022989"/>
    </source>
</evidence>
<feature type="transmembrane region" description="Helical" evidence="8">
    <location>
        <begin position="37"/>
        <end position="54"/>
    </location>
</feature>
<dbReference type="EMBL" id="CP146598">
    <property type="protein sequence ID" value="WWY03206.1"/>
    <property type="molecule type" value="Genomic_DNA"/>
</dbReference>
<feature type="transmembrane region" description="Helical" evidence="8">
    <location>
        <begin position="105"/>
        <end position="123"/>
    </location>
</feature>
<protein>
    <submittedName>
        <fullName evidence="10">EamA family transporter RarD</fullName>
    </submittedName>
</protein>
<organism evidence="10">
    <name type="scientific">Neisseria leonii</name>
    <dbReference type="NCBI Taxonomy" id="2995413"/>
    <lineage>
        <taxon>Bacteria</taxon>
        <taxon>Pseudomonadati</taxon>
        <taxon>Pseudomonadota</taxon>
        <taxon>Betaproteobacteria</taxon>
        <taxon>Neisseriales</taxon>
        <taxon>Neisseriaceae</taxon>
        <taxon>Neisseria</taxon>
    </lineage>
</organism>
<evidence type="ECO:0000259" key="9">
    <source>
        <dbReference type="Pfam" id="PF00892"/>
    </source>
</evidence>
<feature type="transmembrane region" description="Helical" evidence="8">
    <location>
        <begin position="75"/>
        <end position="93"/>
    </location>
</feature>
<evidence type="ECO:0000256" key="8">
    <source>
        <dbReference type="SAM" id="Phobius"/>
    </source>
</evidence>
<reference evidence="10" key="1">
    <citation type="submission" date="2022-10" db="EMBL/GenBank/DDBJ databases">
        <authorList>
            <person name="Boutroux M."/>
        </authorList>
    </citation>
    <scope>NUCLEOTIDE SEQUENCE</scope>
    <source>
        <strain evidence="10">51.81</strain>
    </source>
</reference>
<evidence type="ECO:0000313" key="11">
    <source>
        <dbReference type="EMBL" id="WWY03206.1"/>
    </source>
</evidence>
<keyword evidence="6 8" id="KW-1133">Transmembrane helix</keyword>
<dbReference type="PANTHER" id="PTHR22911:SF137">
    <property type="entry name" value="SOLUTE CARRIER FAMILY 35 MEMBER G2-RELATED"/>
    <property type="match status" value="1"/>
</dbReference>
<evidence type="ECO:0000256" key="4">
    <source>
        <dbReference type="ARBA" id="ARBA00022475"/>
    </source>
</evidence>
<proteinExistence type="inferred from homology"/>
<comment type="subcellular location">
    <subcellularLocation>
        <location evidence="1">Cell membrane</location>
        <topology evidence="1">Multi-pass membrane protein</topology>
    </subcellularLocation>
</comment>
<feature type="transmembrane region" description="Helical" evidence="8">
    <location>
        <begin position="176"/>
        <end position="198"/>
    </location>
</feature>
<dbReference type="NCBIfam" id="TIGR00688">
    <property type="entry name" value="rarD"/>
    <property type="match status" value="1"/>
</dbReference>
<keyword evidence="12" id="KW-1185">Reference proteome</keyword>
<feature type="transmembrane region" description="Helical" evidence="8">
    <location>
        <begin position="273"/>
        <end position="292"/>
    </location>
</feature>
<evidence type="ECO:0000256" key="1">
    <source>
        <dbReference type="ARBA" id="ARBA00004651"/>
    </source>
</evidence>
<reference evidence="11" key="2">
    <citation type="submission" date="2024-02" db="EMBL/GenBank/DDBJ databases">
        <title>Neisseria leonii sp. nov.</title>
        <authorList>
            <person name="Boutroux M."/>
            <person name="Favre-Rochex S."/>
            <person name="Gorgette O."/>
            <person name="Touak G."/>
            <person name="Muhle E."/>
            <person name="Chesneau O."/>
            <person name="Clermont D."/>
            <person name="Rahi P."/>
        </authorList>
    </citation>
    <scope>NUCLEOTIDE SEQUENCE</scope>
    <source>
        <strain evidence="11">51.81</strain>
    </source>
</reference>
<sequence>MNPTRQGVAAAVLSNILFGVIYLYSAWLKPLSGTDVFAWRMVVMLGGLWLLVFATGAWPQLKVFLRETGRNWRRWAGILAATPLVAAQLWLFMWAPVNGHGVNAATGYFLFPLMMVVFARLFLGERPNRWQKAALALAAAGVLYEIWQTQALAWTTWAVCLGYPPYYLLRRQMRVPALFGLLIDLTVIAPFAVLYLWLNGSGMGDAAWSWKYLLLIPLLGILSAASMQLNLNASRLLPVPLFGILSYLEPVLLFLGAWLLLDTPVAAESWPTYALIIAALAVSGFDGLLKLCRTRYAKVPVQAV</sequence>
<feature type="domain" description="EamA" evidence="9">
    <location>
        <begin position="7"/>
        <end position="143"/>
    </location>
</feature>
<feature type="transmembrane region" description="Helical" evidence="8">
    <location>
        <begin position="241"/>
        <end position="261"/>
    </location>
</feature>
<dbReference type="InterPro" id="IPR000620">
    <property type="entry name" value="EamA_dom"/>
</dbReference>
<keyword evidence="3" id="KW-0813">Transport</keyword>
<name>A0A9X4I9W4_9NEIS</name>
<dbReference type="SUPFAM" id="SSF103481">
    <property type="entry name" value="Multidrug resistance efflux transporter EmrE"/>
    <property type="match status" value="1"/>
</dbReference>
<dbReference type="Proteomes" id="UP001149607">
    <property type="component" value="Chromosome"/>
</dbReference>
<evidence type="ECO:0000256" key="3">
    <source>
        <dbReference type="ARBA" id="ARBA00022448"/>
    </source>
</evidence>
<keyword evidence="7 8" id="KW-0472">Membrane</keyword>
<dbReference type="AlphaFoldDB" id="A0A9X4I9W4"/>
<accession>A0A9X4I9W4</accession>
<evidence type="ECO:0000256" key="5">
    <source>
        <dbReference type="ARBA" id="ARBA00022692"/>
    </source>
</evidence>
<dbReference type="GO" id="GO:0005886">
    <property type="term" value="C:plasma membrane"/>
    <property type="evidence" value="ECO:0007669"/>
    <property type="project" value="UniProtKB-SubCell"/>
</dbReference>
<evidence type="ECO:0000256" key="7">
    <source>
        <dbReference type="ARBA" id="ARBA00023136"/>
    </source>
</evidence>
<comment type="similarity">
    <text evidence="2">Belongs to the EamA transporter family.</text>
</comment>
<dbReference type="PANTHER" id="PTHR22911">
    <property type="entry name" value="ACYL-MALONYL CONDENSING ENZYME-RELATED"/>
    <property type="match status" value="1"/>
</dbReference>
<dbReference type="EMBL" id="JAPQFL010000001">
    <property type="protein sequence ID" value="MDD9326785.1"/>
    <property type="molecule type" value="Genomic_DNA"/>
</dbReference>
<keyword evidence="4" id="KW-1003">Cell membrane</keyword>